<feature type="signal peptide" evidence="1">
    <location>
        <begin position="1"/>
        <end position="26"/>
    </location>
</feature>
<accession>A0A919PV97</accession>
<evidence type="ECO:0000313" key="2">
    <source>
        <dbReference type="EMBL" id="GIG50819.1"/>
    </source>
</evidence>
<name>A0A919PV97_9ACTN</name>
<gene>
    <name evidence="2" type="ORF">Dsi01nite_088600</name>
</gene>
<proteinExistence type="predicted"/>
<dbReference type="EMBL" id="BONQ01000139">
    <property type="protein sequence ID" value="GIG50819.1"/>
    <property type="molecule type" value="Genomic_DNA"/>
</dbReference>
<evidence type="ECO:0000256" key="1">
    <source>
        <dbReference type="SAM" id="SignalP"/>
    </source>
</evidence>
<keyword evidence="3" id="KW-1185">Reference proteome</keyword>
<evidence type="ECO:0000313" key="3">
    <source>
        <dbReference type="Proteomes" id="UP000660611"/>
    </source>
</evidence>
<dbReference type="RefSeq" id="WP_203852452.1">
    <property type="nucleotide sequence ID" value="NZ_BAAAVW010000014.1"/>
</dbReference>
<keyword evidence="1" id="KW-0732">Signal</keyword>
<feature type="chain" id="PRO_5039577003" evidence="1">
    <location>
        <begin position="27"/>
        <end position="50"/>
    </location>
</feature>
<dbReference type="Proteomes" id="UP000660611">
    <property type="component" value="Unassembled WGS sequence"/>
</dbReference>
<protein>
    <submittedName>
        <fullName evidence="2">Uncharacterized protein</fullName>
    </submittedName>
</protein>
<dbReference type="AlphaFoldDB" id="A0A919PV97"/>
<reference evidence="2" key="1">
    <citation type="submission" date="2021-01" db="EMBL/GenBank/DDBJ databases">
        <title>Whole genome shotgun sequence of Dactylosporangium siamense NBRC 106093.</title>
        <authorList>
            <person name="Komaki H."/>
            <person name="Tamura T."/>
        </authorList>
    </citation>
    <scope>NUCLEOTIDE SEQUENCE</scope>
    <source>
        <strain evidence="2">NBRC 106093</strain>
    </source>
</reference>
<organism evidence="2 3">
    <name type="scientific">Dactylosporangium siamense</name>
    <dbReference type="NCBI Taxonomy" id="685454"/>
    <lineage>
        <taxon>Bacteria</taxon>
        <taxon>Bacillati</taxon>
        <taxon>Actinomycetota</taxon>
        <taxon>Actinomycetes</taxon>
        <taxon>Micromonosporales</taxon>
        <taxon>Micromonosporaceae</taxon>
        <taxon>Dactylosporangium</taxon>
    </lineage>
</organism>
<comment type="caution">
    <text evidence="2">The sequence shown here is derived from an EMBL/GenBank/DDBJ whole genome shotgun (WGS) entry which is preliminary data.</text>
</comment>
<sequence>MRAFTVARIIFAVTVAAVLAIGAGVADTGTSTSGGAFAAGGPSTNNNPWD</sequence>